<keyword evidence="3" id="KW-0540">Nuclease</keyword>
<dbReference type="GO" id="GO:0004519">
    <property type="term" value="F:endonuclease activity"/>
    <property type="evidence" value="ECO:0007669"/>
    <property type="project" value="UniProtKB-KW"/>
</dbReference>
<dbReference type="eggNOG" id="COG1403">
    <property type="taxonomic scope" value="Bacteria"/>
</dbReference>
<dbReference type="OrthoDB" id="4426006at2"/>
<sequence>MEVSGATAVGRLTDLARAQARAEAESWSAMLEFREAEHARTEAVESPMLRLVERSAIALEIGQAMGLSEGQVVHRLAAAQRVRDSAPHVWVAFSRGRIDGARVREISLTIEKLQRPASVMRLDQRVVAYAESHTTAELRAWLRRFVMRVEGDLAVPRAEAARSSRKVDIVHTDDGMAWLNAHLPSHMAAAIDKRLTKEARTFGADDDRSIPQRRAGLLASWATSNEAGEPALHADIAVTITADVLAGATEGFAVSADGSWGVPARWVTDLARSGDPFWHRIVVEPVTHDVLAHDHVGRFAPDVLAKALQFRDGVCQAPGCLTPADRCDLDHREPWPDGRTSGDNMWALCRRHHSMKGHQVLRWSTTHGHRSRPEPAHHGPPTGSVSGSEQHLARFMADAVVV</sequence>
<dbReference type="HOGENOM" id="CLU_021786_4_2_11"/>
<dbReference type="RefSeq" id="WP_007077092.1">
    <property type="nucleotide sequence ID" value="NZ_CM001024.1"/>
</dbReference>
<dbReference type="Pfam" id="PF02720">
    <property type="entry name" value="DUF222"/>
    <property type="match status" value="1"/>
</dbReference>
<comment type="caution">
    <text evidence="3">The sequence shown here is derived from an EMBL/GenBank/DDBJ whole genome shotgun (WGS) entry which is preliminary data.</text>
</comment>
<organism evidence="3 4">
    <name type="scientific">Aeromicrobium marinum DSM 15272</name>
    <dbReference type="NCBI Taxonomy" id="585531"/>
    <lineage>
        <taxon>Bacteria</taxon>
        <taxon>Bacillati</taxon>
        <taxon>Actinomycetota</taxon>
        <taxon>Actinomycetes</taxon>
        <taxon>Propionibacteriales</taxon>
        <taxon>Nocardioidaceae</taxon>
        <taxon>Aeromicrobium</taxon>
    </lineage>
</organism>
<keyword evidence="4" id="KW-1185">Reference proteome</keyword>
<gene>
    <name evidence="3" type="ORF">HMPREF0063_12000</name>
</gene>
<accession>E2SE64</accession>
<dbReference type="EMBL" id="ACLF03000006">
    <property type="protein sequence ID" value="EFQ82791.1"/>
    <property type="molecule type" value="Genomic_DNA"/>
</dbReference>
<reference evidence="3" key="1">
    <citation type="submission" date="2010-08" db="EMBL/GenBank/DDBJ databases">
        <authorList>
            <person name="Muzny D."/>
            <person name="Qin X."/>
            <person name="Buhay C."/>
            <person name="Dugan-Rocha S."/>
            <person name="Ding Y."/>
            <person name="Chen G."/>
            <person name="Hawes A."/>
            <person name="Holder M."/>
            <person name="Jhangiani S."/>
            <person name="Johnson A."/>
            <person name="Khan Z."/>
            <person name="Li Z."/>
            <person name="Liu W."/>
            <person name="Liu X."/>
            <person name="Perez L."/>
            <person name="Shen H."/>
            <person name="Wang Q."/>
            <person name="Watt J."/>
            <person name="Xi L."/>
            <person name="Xin Y."/>
            <person name="Zhou J."/>
            <person name="Deng J."/>
            <person name="Jiang H."/>
            <person name="Liu Y."/>
            <person name="Qu J."/>
            <person name="Song X.-Z."/>
            <person name="Zhang L."/>
            <person name="Villasana D."/>
            <person name="Johnson A."/>
            <person name="Liu J."/>
            <person name="Liyanage D."/>
            <person name="Lorensuhewa L."/>
            <person name="Robinson T."/>
            <person name="Song A."/>
            <person name="Song B.-B."/>
            <person name="Dinh H."/>
            <person name="Thornton R."/>
            <person name="Coyle M."/>
            <person name="Francisco L."/>
            <person name="Jackson L."/>
            <person name="Javaid M."/>
            <person name="Korchina V."/>
            <person name="Kovar C."/>
            <person name="Mata R."/>
            <person name="Mathew T."/>
            <person name="Ngo R."/>
            <person name="Nguyen L."/>
            <person name="Nguyen N."/>
            <person name="Okwuonu G."/>
            <person name="Ongeri F."/>
            <person name="Pham C."/>
            <person name="Simmons D."/>
            <person name="Wilczek-Boney K."/>
            <person name="Hale W."/>
            <person name="Jakkamsetti A."/>
            <person name="Pham P."/>
            <person name="Ruth R."/>
            <person name="San Lucas F."/>
            <person name="Warren J."/>
            <person name="Zhang J."/>
            <person name="Zhao Z."/>
            <person name="Zhou C."/>
            <person name="Zhu D."/>
            <person name="Lee S."/>
            <person name="Bess C."/>
            <person name="Blankenburg K."/>
            <person name="Forbes L."/>
            <person name="Fu Q."/>
            <person name="Gubbala S."/>
            <person name="Hirani K."/>
            <person name="Jayaseelan J.C."/>
            <person name="Lara F."/>
            <person name="Munidasa M."/>
            <person name="Palculict T."/>
            <person name="Patil S."/>
            <person name="Pu L.-L."/>
            <person name="Saada N."/>
            <person name="Tang L."/>
            <person name="Weissenberger G."/>
            <person name="Zhu Y."/>
            <person name="Hemphill L."/>
            <person name="Shang Y."/>
            <person name="Youmans B."/>
            <person name="Ayvaz T."/>
            <person name="Ross M."/>
            <person name="Santibanez J."/>
            <person name="Aqrawi P."/>
            <person name="Gross S."/>
            <person name="Joshi V."/>
            <person name="Fowler G."/>
            <person name="Nazareth L."/>
            <person name="Reid J."/>
            <person name="Worley K."/>
            <person name="Petrosino J."/>
            <person name="Highlander S."/>
            <person name="Gibbs R."/>
        </authorList>
    </citation>
    <scope>NUCLEOTIDE SEQUENCE [LARGE SCALE GENOMIC DNA]</scope>
    <source>
        <strain evidence="3">DSM 15272</strain>
    </source>
</reference>
<evidence type="ECO:0000313" key="4">
    <source>
        <dbReference type="Proteomes" id="UP000003111"/>
    </source>
</evidence>
<feature type="region of interest" description="Disordered" evidence="1">
    <location>
        <begin position="365"/>
        <end position="389"/>
    </location>
</feature>
<feature type="domain" description="HNH nuclease" evidence="2">
    <location>
        <begin position="304"/>
        <end position="354"/>
    </location>
</feature>
<protein>
    <submittedName>
        <fullName evidence="3">HNH endonuclease domain protein</fullName>
    </submittedName>
</protein>
<dbReference type="SMART" id="SM00507">
    <property type="entry name" value="HNHc"/>
    <property type="match status" value="1"/>
</dbReference>
<dbReference type="Gene3D" id="1.10.30.50">
    <property type="match status" value="1"/>
</dbReference>
<evidence type="ECO:0000259" key="2">
    <source>
        <dbReference type="SMART" id="SM00507"/>
    </source>
</evidence>
<dbReference type="CDD" id="cd00085">
    <property type="entry name" value="HNHc"/>
    <property type="match status" value="1"/>
</dbReference>
<evidence type="ECO:0000256" key="1">
    <source>
        <dbReference type="SAM" id="MobiDB-lite"/>
    </source>
</evidence>
<dbReference type="Proteomes" id="UP000003111">
    <property type="component" value="Unassembled WGS sequence"/>
</dbReference>
<keyword evidence="3" id="KW-0255">Endonuclease</keyword>
<dbReference type="InterPro" id="IPR003870">
    <property type="entry name" value="DUF222"/>
</dbReference>
<dbReference type="AlphaFoldDB" id="E2SE64"/>
<dbReference type="STRING" id="585531.HMPREF0063_12000"/>
<proteinExistence type="predicted"/>
<keyword evidence="3" id="KW-0378">Hydrolase</keyword>
<name>E2SE64_9ACTN</name>
<dbReference type="InterPro" id="IPR003615">
    <property type="entry name" value="HNH_nuc"/>
</dbReference>
<evidence type="ECO:0000313" key="3">
    <source>
        <dbReference type="EMBL" id="EFQ82791.1"/>
    </source>
</evidence>